<accession>A0A8H6X4L0</accession>
<comment type="caution">
    <text evidence="1">The sequence shown here is derived from an EMBL/GenBank/DDBJ whole genome shotgun (WGS) entry which is preliminary data.</text>
</comment>
<dbReference type="Proteomes" id="UP000623467">
    <property type="component" value="Unassembled WGS sequence"/>
</dbReference>
<keyword evidence="2" id="KW-1185">Reference proteome</keyword>
<dbReference type="OrthoDB" id="3024583at2759"/>
<name>A0A8H6X4L0_9AGAR</name>
<dbReference type="AlphaFoldDB" id="A0A8H6X4L0"/>
<reference evidence="1" key="1">
    <citation type="submission" date="2020-05" db="EMBL/GenBank/DDBJ databases">
        <title>Mycena genomes resolve the evolution of fungal bioluminescence.</title>
        <authorList>
            <person name="Tsai I.J."/>
        </authorList>
    </citation>
    <scope>NUCLEOTIDE SEQUENCE</scope>
    <source>
        <strain evidence="1">160909Yilan</strain>
    </source>
</reference>
<organism evidence="1 2">
    <name type="scientific">Mycena sanguinolenta</name>
    <dbReference type="NCBI Taxonomy" id="230812"/>
    <lineage>
        <taxon>Eukaryota</taxon>
        <taxon>Fungi</taxon>
        <taxon>Dikarya</taxon>
        <taxon>Basidiomycota</taxon>
        <taxon>Agaricomycotina</taxon>
        <taxon>Agaricomycetes</taxon>
        <taxon>Agaricomycetidae</taxon>
        <taxon>Agaricales</taxon>
        <taxon>Marasmiineae</taxon>
        <taxon>Mycenaceae</taxon>
        <taxon>Mycena</taxon>
    </lineage>
</organism>
<proteinExistence type="predicted"/>
<evidence type="ECO:0000313" key="1">
    <source>
        <dbReference type="EMBL" id="KAF7334367.1"/>
    </source>
</evidence>
<evidence type="ECO:0000313" key="2">
    <source>
        <dbReference type="Proteomes" id="UP000623467"/>
    </source>
</evidence>
<sequence length="222" mass="24756">MLPTPPRNLLLTVTVARTYSRTDIERWMKLNAQDAWSRSVLLPGYLAIDDVARDQVLCEVMRVDSTVSSSAICSFTLYITATASRQLGLPAADQASPRAILDTFSGRRDDPAAPEWVRWPNPALRFRQPRSTLIGLFSGMALWNENLATSTLSSAMIIWAERISVGTWAQSKKLGPTTPVKRSQPVNTRAHKPCREVLRVHDPEEGEWAEILDSSPTVRITN</sequence>
<gene>
    <name evidence="1" type="ORF">MSAN_02376200</name>
</gene>
<dbReference type="EMBL" id="JACAZH010000047">
    <property type="protein sequence ID" value="KAF7334367.1"/>
    <property type="molecule type" value="Genomic_DNA"/>
</dbReference>
<protein>
    <submittedName>
        <fullName evidence="1">Uncharacterized protein</fullName>
    </submittedName>
</protein>